<reference evidence="18 19" key="1">
    <citation type="submission" date="2016-06" db="EMBL/GenBank/DDBJ databases">
        <title>Genome of Rhinopithecus bieti.</title>
        <authorList>
            <person name="Wu"/>
            <person name="C.-I. and Zhang"/>
            <person name="Y."/>
        </authorList>
    </citation>
    <scope>NUCLEOTIDE SEQUENCE</scope>
</reference>
<feature type="compositionally biased region" description="Acidic residues" evidence="16">
    <location>
        <begin position="107"/>
        <end position="133"/>
    </location>
</feature>
<dbReference type="Pfam" id="PF00076">
    <property type="entry name" value="RRM_1"/>
    <property type="match status" value="3"/>
</dbReference>
<dbReference type="InterPro" id="IPR003954">
    <property type="entry name" value="RRM_euk-type"/>
</dbReference>
<dbReference type="STRING" id="61621.ENSRBIP00000022925"/>
<evidence type="ECO:0000256" key="6">
    <source>
        <dbReference type="ARBA" id="ARBA00022499"/>
    </source>
</evidence>
<evidence type="ECO:0000256" key="3">
    <source>
        <dbReference type="ARBA" id="ARBA00017108"/>
    </source>
</evidence>
<keyword evidence="13" id="KW-0539">Nucleus</keyword>
<reference evidence="18" key="2">
    <citation type="submission" date="2025-08" db="UniProtKB">
        <authorList>
            <consortium name="Ensembl"/>
        </authorList>
    </citation>
    <scope>IDENTIFICATION</scope>
</reference>
<dbReference type="InterPro" id="IPR034234">
    <property type="entry name" value="Nucleolin_RRM3"/>
</dbReference>
<dbReference type="SMART" id="SM00360">
    <property type="entry name" value="RRM"/>
    <property type="match status" value="3"/>
</dbReference>
<comment type="subcellular location">
    <subcellularLocation>
        <location evidence="1">Cytoplasm</location>
    </subcellularLocation>
    <subcellularLocation>
        <location evidence="2">Nucleus</location>
        <location evidence="2">Nucleolus</location>
    </subcellularLocation>
</comment>
<evidence type="ECO:0000256" key="10">
    <source>
        <dbReference type="ARBA" id="ARBA00022884"/>
    </source>
</evidence>
<dbReference type="InterPro" id="IPR012677">
    <property type="entry name" value="Nucleotide-bd_a/b_plait_sf"/>
</dbReference>
<dbReference type="InterPro" id="IPR050374">
    <property type="entry name" value="RRT5_SRSF_SR"/>
</dbReference>
<feature type="domain" description="RRM" evidence="17">
    <location>
        <begin position="383"/>
        <end position="458"/>
    </location>
</feature>
<evidence type="ECO:0000259" key="17">
    <source>
        <dbReference type="PROSITE" id="PS50102"/>
    </source>
</evidence>
<accession>A0A2K6LHA9</accession>
<evidence type="ECO:0000256" key="9">
    <source>
        <dbReference type="ARBA" id="ARBA00022843"/>
    </source>
</evidence>
<keyword evidence="5" id="KW-0963">Cytoplasm</keyword>
<dbReference type="FunFam" id="3.30.70.330:FF:000265">
    <property type="entry name" value="nucleolin isoform X1"/>
    <property type="match status" value="1"/>
</dbReference>
<evidence type="ECO:0000256" key="2">
    <source>
        <dbReference type="ARBA" id="ARBA00004604"/>
    </source>
</evidence>
<evidence type="ECO:0000256" key="13">
    <source>
        <dbReference type="ARBA" id="ARBA00023242"/>
    </source>
</evidence>
<dbReference type="GO" id="GO:0005737">
    <property type="term" value="C:cytoplasm"/>
    <property type="evidence" value="ECO:0007669"/>
    <property type="project" value="UniProtKB-SubCell"/>
</dbReference>
<feature type="compositionally biased region" description="Acidic residues" evidence="16">
    <location>
        <begin position="146"/>
        <end position="173"/>
    </location>
</feature>
<dbReference type="CDD" id="cd12406">
    <property type="entry name" value="RRM4_NCL"/>
    <property type="match status" value="1"/>
</dbReference>
<keyword evidence="12" id="KW-0238">DNA-binding</keyword>
<dbReference type="PANTHER" id="PTHR23003:SF42">
    <property type="entry name" value="NUCLEOLIN"/>
    <property type="match status" value="1"/>
</dbReference>
<feature type="compositionally biased region" description="Low complexity" evidence="16">
    <location>
        <begin position="134"/>
        <end position="145"/>
    </location>
</feature>
<feature type="region of interest" description="Disordered" evidence="16">
    <location>
        <begin position="1"/>
        <end position="203"/>
    </location>
</feature>
<dbReference type="OMA" id="LGNCANE"/>
<dbReference type="PROSITE" id="PS50102">
    <property type="entry name" value="RRM"/>
    <property type="match status" value="3"/>
</dbReference>
<dbReference type="GO" id="GO:1990904">
    <property type="term" value="C:ribonucleoprotein complex"/>
    <property type="evidence" value="ECO:0007669"/>
    <property type="project" value="TreeGrafter"/>
</dbReference>
<feature type="region of interest" description="Disordered" evidence="16">
    <location>
        <begin position="449"/>
        <end position="497"/>
    </location>
</feature>
<dbReference type="GO" id="GO:0003677">
    <property type="term" value="F:DNA binding"/>
    <property type="evidence" value="ECO:0007669"/>
    <property type="project" value="UniProtKB-KW"/>
</dbReference>
<evidence type="ECO:0000256" key="12">
    <source>
        <dbReference type="ARBA" id="ARBA00023125"/>
    </source>
</evidence>
<sequence length="497" mass="53847">MVKLTKAGKNQGDPKKMAPPPKEVEEDSEDEEMSEDEEDDSSGEEVVIPQKKGKKAAATSAKKVVVSPTKKVAVATPAKKATVTPTKAVATPAKGAKNGKNAKKEDSDEEEEDDSEEDDEDDEDEDEDEDEIEPAVMKAAAVAPASEDEDDEGDEDDEDEDDDDKEDDSEEEKALELTGLKVLGNEIKLEKPKGKDSKKERDARTLLAKNLPYKVTQDELKEVFEDAAEIRLVSKDGKSKGIAYIEFKTEADAKKTFEEKQGTEIDGQSISLYYTGEKGQNQDYRGGKNSTWSGESKTLVLSNLSYSATEETLQEVFEKATFIKVPQNQNGKSKGYAFIEFASFEDAKEALNSCNKREIEGRAIRLELQGPRGSPNARSQPSKTLFVKGLSEDTTEETLKESFDGSVRARIVTDRETGSSKGFGFVDFNSEEDAKAAKEAMEDGEIDGNKVTLDWAKPKGEGGFGGRGGGRGGFGGRGGGRGGRGGFGGRGRGGFGW</sequence>
<proteinExistence type="predicted"/>
<name>A0A2K6LHA9_RHIBE</name>
<dbReference type="FunFam" id="3.30.70.330:FF:000278">
    <property type="entry name" value="Nucleolin"/>
    <property type="match status" value="1"/>
</dbReference>
<comment type="function">
    <text evidence="14">Nucleolin is the major nucleolar protein of growing eukaryotic cells. It is found associated with intranucleolar chromatin and pre-ribosomal particles. It induces chromatin decondensation by binding to histone H1. It is thought to play a role in pre-rRNA transcription and ribosome assembly. May play a role in the process of transcriptional elongation. Binds RNA oligonucleotides with 5'-UUAGGG-3' repeats more tightly than the telomeric single-stranded DNA 5'-TTAGGG-3' repeats.</text>
</comment>
<keyword evidence="8" id="KW-0677">Repeat</keyword>
<dbReference type="GO" id="GO:0051252">
    <property type="term" value="P:regulation of RNA metabolic process"/>
    <property type="evidence" value="ECO:0007669"/>
    <property type="project" value="UniProtKB-ARBA"/>
</dbReference>
<dbReference type="SUPFAM" id="SSF54928">
    <property type="entry name" value="RNA-binding domain, RBD"/>
    <property type="match status" value="3"/>
</dbReference>
<dbReference type="CDD" id="cd12404">
    <property type="entry name" value="RRM2_NCL"/>
    <property type="match status" value="1"/>
</dbReference>
<dbReference type="Ensembl" id="ENSRBIT00000046816.1">
    <property type="protein sequence ID" value="ENSRBIP00000022925.1"/>
    <property type="gene ID" value="ENSRBIG00000035396.1"/>
</dbReference>
<keyword evidence="11" id="KW-0007">Acetylation</keyword>
<evidence type="ECO:0000313" key="19">
    <source>
        <dbReference type="Proteomes" id="UP000233180"/>
    </source>
</evidence>
<dbReference type="InterPro" id="IPR034233">
    <property type="entry name" value="Nucleolin_RRM2"/>
</dbReference>
<evidence type="ECO:0000256" key="8">
    <source>
        <dbReference type="ARBA" id="ARBA00022737"/>
    </source>
</evidence>
<dbReference type="CDD" id="cd12405">
    <property type="entry name" value="RRM3_NCL"/>
    <property type="match status" value="1"/>
</dbReference>
<evidence type="ECO:0000256" key="7">
    <source>
        <dbReference type="ARBA" id="ARBA00022553"/>
    </source>
</evidence>
<dbReference type="GO" id="GO:0003729">
    <property type="term" value="F:mRNA binding"/>
    <property type="evidence" value="ECO:0007669"/>
    <property type="project" value="TreeGrafter"/>
</dbReference>
<dbReference type="Proteomes" id="UP000233180">
    <property type="component" value="Unassembled WGS sequence"/>
</dbReference>
<dbReference type="InterPro" id="IPR034235">
    <property type="entry name" value="Nucleolin_RRM4"/>
</dbReference>
<feature type="domain" description="RRM" evidence="17">
    <location>
        <begin position="297"/>
        <end position="371"/>
    </location>
</feature>
<dbReference type="GeneTree" id="ENSGT00940000157437"/>
<keyword evidence="10 15" id="KW-0694">RNA-binding</keyword>
<feature type="compositionally biased region" description="Low complexity" evidence="16">
    <location>
        <begin position="56"/>
        <end position="99"/>
    </location>
</feature>
<evidence type="ECO:0000256" key="11">
    <source>
        <dbReference type="ARBA" id="ARBA00022990"/>
    </source>
</evidence>
<evidence type="ECO:0000256" key="4">
    <source>
        <dbReference type="ARBA" id="ARBA00022481"/>
    </source>
</evidence>
<keyword evidence="9" id="KW-0832">Ubl conjugation</keyword>
<evidence type="ECO:0000256" key="14">
    <source>
        <dbReference type="ARBA" id="ARBA00024824"/>
    </source>
</evidence>
<dbReference type="AlphaFoldDB" id="A0A2K6LHA9"/>
<dbReference type="GO" id="GO:0005730">
    <property type="term" value="C:nucleolus"/>
    <property type="evidence" value="ECO:0007669"/>
    <property type="project" value="UniProtKB-SubCell"/>
</dbReference>
<evidence type="ECO:0000313" key="18">
    <source>
        <dbReference type="Ensembl" id="ENSRBIP00000022925.1"/>
    </source>
</evidence>
<keyword evidence="4" id="KW-0488">Methylation</keyword>
<dbReference type="GO" id="GO:0010468">
    <property type="term" value="P:regulation of gene expression"/>
    <property type="evidence" value="ECO:0007669"/>
    <property type="project" value="UniProtKB-ARBA"/>
</dbReference>
<dbReference type="PANTHER" id="PTHR23003">
    <property type="entry name" value="RNA RECOGNITION MOTIF RRM DOMAIN CONTAINING PROTEIN"/>
    <property type="match status" value="1"/>
</dbReference>
<reference evidence="18" key="3">
    <citation type="submission" date="2025-09" db="UniProtKB">
        <authorList>
            <consortium name="Ensembl"/>
        </authorList>
    </citation>
    <scope>IDENTIFICATION</scope>
</reference>
<dbReference type="Gene3D" id="3.30.70.330">
    <property type="match status" value="3"/>
</dbReference>
<evidence type="ECO:0000256" key="16">
    <source>
        <dbReference type="SAM" id="MobiDB-lite"/>
    </source>
</evidence>
<feature type="compositionally biased region" description="Acidic residues" evidence="16">
    <location>
        <begin position="24"/>
        <end position="43"/>
    </location>
</feature>
<dbReference type="InterPro" id="IPR000504">
    <property type="entry name" value="RRM_dom"/>
</dbReference>
<dbReference type="InterPro" id="IPR035979">
    <property type="entry name" value="RBD_domain_sf"/>
</dbReference>
<dbReference type="FunFam" id="3.30.70.330:FF:000264">
    <property type="entry name" value="nucleolin"/>
    <property type="match status" value="1"/>
</dbReference>
<evidence type="ECO:0000256" key="15">
    <source>
        <dbReference type="PROSITE-ProRule" id="PRU00176"/>
    </source>
</evidence>
<keyword evidence="19" id="KW-1185">Reference proteome</keyword>
<evidence type="ECO:0000256" key="5">
    <source>
        <dbReference type="ARBA" id="ARBA00022490"/>
    </source>
</evidence>
<organism evidence="18 19">
    <name type="scientific">Rhinopithecus bieti</name>
    <name type="common">Black snub-nosed monkey</name>
    <name type="synonym">Pygathrix bieti</name>
    <dbReference type="NCBI Taxonomy" id="61621"/>
    <lineage>
        <taxon>Eukaryota</taxon>
        <taxon>Metazoa</taxon>
        <taxon>Chordata</taxon>
        <taxon>Craniata</taxon>
        <taxon>Vertebrata</taxon>
        <taxon>Euteleostomi</taxon>
        <taxon>Mammalia</taxon>
        <taxon>Eutheria</taxon>
        <taxon>Euarchontoglires</taxon>
        <taxon>Primates</taxon>
        <taxon>Haplorrhini</taxon>
        <taxon>Catarrhini</taxon>
        <taxon>Cercopithecidae</taxon>
        <taxon>Colobinae</taxon>
        <taxon>Rhinopithecus</taxon>
    </lineage>
</organism>
<feature type="compositionally biased region" description="Gly residues" evidence="16">
    <location>
        <begin position="461"/>
        <end position="497"/>
    </location>
</feature>
<dbReference type="GO" id="GO:0010557">
    <property type="term" value="P:positive regulation of macromolecule biosynthetic process"/>
    <property type="evidence" value="ECO:0007669"/>
    <property type="project" value="UniProtKB-ARBA"/>
</dbReference>
<feature type="domain" description="RRM" evidence="17">
    <location>
        <begin position="204"/>
        <end position="277"/>
    </location>
</feature>
<protein>
    <recommendedName>
        <fullName evidence="3">Nucleolin</fullName>
    </recommendedName>
</protein>
<feature type="compositionally biased region" description="Basic and acidic residues" evidence="16">
    <location>
        <begin position="187"/>
        <end position="203"/>
    </location>
</feature>
<dbReference type="SMART" id="SM00361">
    <property type="entry name" value="RRM_1"/>
    <property type="match status" value="2"/>
</dbReference>
<evidence type="ECO:0000256" key="1">
    <source>
        <dbReference type="ARBA" id="ARBA00004496"/>
    </source>
</evidence>
<keyword evidence="6" id="KW-1017">Isopeptide bond</keyword>
<keyword evidence="7" id="KW-0597">Phosphoprotein</keyword>